<organism evidence="3 4">
    <name type="scientific">Microthlaspi erraticum</name>
    <dbReference type="NCBI Taxonomy" id="1685480"/>
    <lineage>
        <taxon>Eukaryota</taxon>
        <taxon>Viridiplantae</taxon>
        <taxon>Streptophyta</taxon>
        <taxon>Embryophyta</taxon>
        <taxon>Tracheophyta</taxon>
        <taxon>Spermatophyta</taxon>
        <taxon>Magnoliopsida</taxon>
        <taxon>eudicotyledons</taxon>
        <taxon>Gunneridae</taxon>
        <taxon>Pentapetalae</taxon>
        <taxon>rosids</taxon>
        <taxon>malvids</taxon>
        <taxon>Brassicales</taxon>
        <taxon>Brassicaceae</taxon>
        <taxon>Coluteocarpeae</taxon>
        <taxon>Microthlaspi</taxon>
    </lineage>
</organism>
<dbReference type="FunFam" id="3.40.50.300:FF:001091">
    <property type="entry name" value="Probable disease resistance protein At1g61300"/>
    <property type="match status" value="1"/>
</dbReference>
<sequence length="263" mass="30686">MGNPFSIPCDPCINKISNWIDKKVGYIHNLRRISRLWMKPWKSSRLSVMICQEGSQERRRRIDVTKACRIESLRSSYRYGKKVFLTLKEVEELRSIVFQKVTDQAESAVIEEIQPQQIIVGQEAMLKKAWKHLKEDRVGTMGMYGMGGVGKTTLLTQLNNKFSEERCGFDFVIWVVVSKELRVEKIQDEVAGKIGLGGEKWEKKEKSQKTKDLYNFLKKKRFLLFLDDIWEKVDLIEIGVPFPAPQNRCKVVFTTRSQEYVRT</sequence>
<gene>
    <name evidence="3" type="ORF">MERR_LOCUS21474</name>
</gene>
<dbReference type="InterPro" id="IPR050905">
    <property type="entry name" value="Plant_NBS-LRR"/>
</dbReference>
<keyword evidence="4" id="KW-1185">Reference proteome</keyword>
<dbReference type="Gene3D" id="3.40.50.300">
    <property type="entry name" value="P-loop containing nucleotide triphosphate hydrolases"/>
    <property type="match status" value="1"/>
</dbReference>
<evidence type="ECO:0000313" key="3">
    <source>
        <dbReference type="EMBL" id="CAA7034239.1"/>
    </source>
</evidence>
<name>A0A6D2J3V9_9BRAS</name>
<keyword evidence="1" id="KW-0611">Plant defense</keyword>
<dbReference type="InterPro" id="IPR002182">
    <property type="entry name" value="NB-ARC"/>
</dbReference>
<feature type="domain" description="NB-ARC" evidence="2">
    <location>
        <begin position="122"/>
        <end position="259"/>
    </location>
</feature>
<dbReference type="InterPro" id="IPR027417">
    <property type="entry name" value="P-loop_NTPase"/>
</dbReference>
<dbReference type="EMBL" id="CACVBM020001143">
    <property type="protein sequence ID" value="CAA7034239.1"/>
    <property type="molecule type" value="Genomic_DNA"/>
</dbReference>
<protein>
    <recommendedName>
        <fullName evidence="2">NB-ARC domain-containing protein</fullName>
    </recommendedName>
</protein>
<proteinExistence type="predicted"/>
<dbReference type="AlphaFoldDB" id="A0A6D2J3V9"/>
<evidence type="ECO:0000256" key="1">
    <source>
        <dbReference type="ARBA" id="ARBA00022821"/>
    </source>
</evidence>
<dbReference type="GO" id="GO:0006952">
    <property type="term" value="P:defense response"/>
    <property type="evidence" value="ECO:0007669"/>
    <property type="project" value="UniProtKB-KW"/>
</dbReference>
<reference evidence="3" key="1">
    <citation type="submission" date="2020-01" db="EMBL/GenBank/DDBJ databases">
        <authorList>
            <person name="Mishra B."/>
        </authorList>
    </citation>
    <scope>NUCLEOTIDE SEQUENCE [LARGE SCALE GENOMIC DNA]</scope>
</reference>
<dbReference type="GO" id="GO:0043531">
    <property type="term" value="F:ADP binding"/>
    <property type="evidence" value="ECO:0007669"/>
    <property type="project" value="InterPro"/>
</dbReference>
<dbReference type="SUPFAM" id="SSF52540">
    <property type="entry name" value="P-loop containing nucleoside triphosphate hydrolases"/>
    <property type="match status" value="1"/>
</dbReference>
<dbReference type="Pfam" id="PF00931">
    <property type="entry name" value="NB-ARC"/>
    <property type="match status" value="1"/>
</dbReference>
<dbReference type="PANTHER" id="PTHR33463">
    <property type="entry name" value="NB-ARC DOMAIN-CONTAINING PROTEIN-RELATED"/>
    <property type="match status" value="1"/>
</dbReference>
<dbReference type="Proteomes" id="UP000467841">
    <property type="component" value="Unassembled WGS sequence"/>
</dbReference>
<comment type="caution">
    <text evidence="3">The sequence shown here is derived from an EMBL/GenBank/DDBJ whole genome shotgun (WGS) entry which is preliminary data.</text>
</comment>
<dbReference type="OrthoDB" id="664960at2759"/>
<accession>A0A6D2J3V9</accession>
<evidence type="ECO:0000313" key="4">
    <source>
        <dbReference type="Proteomes" id="UP000467841"/>
    </source>
</evidence>
<dbReference type="PANTHER" id="PTHR33463:SF220">
    <property type="entry name" value="NB-ARC DOMAIN-CONTAINING PROTEIN"/>
    <property type="match status" value="1"/>
</dbReference>
<dbReference type="PRINTS" id="PR00364">
    <property type="entry name" value="DISEASERSIST"/>
</dbReference>
<evidence type="ECO:0000259" key="2">
    <source>
        <dbReference type="Pfam" id="PF00931"/>
    </source>
</evidence>